<accession>A0AA39N9A8</accession>
<dbReference type="RefSeq" id="XP_060333291.1">
    <property type="nucleotide sequence ID" value="XM_060472687.1"/>
</dbReference>
<evidence type="ECO:0000256" key="1">
    <source>
        <dbReference type="SAM" id="MobiDB-lite"/>
    </source>
</evidence>
<dbReference type="Proteomes" id="UP001175211">
    <property type="component" value="Unassembled WGS sequence"/>
</dbReference>
<feature type="region of interest" description="Disordered" evidence="1">
    <location>
        <begin position="440"/>
        <end position="462"/>
    </location>
</feature>
<dbReference type="SUPFAM" id="SSF52047">
    <property type="entry name" value="RNI-like"/>
    <property type="match status" value="1"/>
</dbReference>
<evidence type="ECO:0008006" key="4">
    <source>
        <dbReference type="Google" id="ProtNLM"/>
    </source>
</evidence>
<feature type="region of interest" description="Disordered" evidence="1">
    <location>
        <begin position="679"/>
        <end position="758"/>
    </location>
</feature>
<protein>
    <recommendedName>
        <fullName evidence="4">F-box domain-containing protein</fullName>
    </recommendedName>
</protein>
<feature type="compositionally biased region" description="Low complexity" evidence="1">
    <location>
        <begin position="623"/>
        <end position="632"/>
    </location>
</feature>
<organism evidence="2 3">
    <name type="scientific">Armillaria tabescens</name>
    <name type="common">Ringless honey mushroom</name>
    <name type="synonym">Agaricus tabescens</name>
    <dbReference type="NCBI Taxonomy" id="1929756"/>
    <lineage>
        <taxon>Eukaryota</taxon>
        <taxon>Fungi</taxon>
        <taxon>Dikarya</taxon>
        <taxon>Basidiomycota</taxon>
        <taxon>Agaricomycotina</taxon>
        <taxon>Agaricomycetes</taxon>
        <taxon>Agaricomycetidae</taxon>
        <taxon>Agaricales</taxon>
        <taxon>Marasmiineae</taxon>
        <taxon>Physalacriaceae</taxon>
        <taxon>Desarmillaria</taxon>
    </lineage>
</organism>
<feature type="compositionally biased region" description="Pro residues" evidence="1">
    <location>
        <begin position="442"/>
        <end position="456"/>
    </location>
</feature>
<feature type="compositionally biased region" description="Basic residues" evidence="1">
    <location>
        <begin position="611"/>
        <end position="621"/>
    </location>
</feature>
<comment type="caution">
    <text evidence="2">The sequence shown here is derived from an EMBL/GenBank/DDBJ whole genome shotgun (WGS) entry which is preliminary data.</text>
</comment>
<name>A0AA39N9A8_ARMTA</name>
<dbReference type="AlphaFoldDB" id="A0AA39N9A8"/>
<proteinExistence type="predicted"/>
<reference evidence="2" key="1">
    <citation type="submission" date="2023-06" db="EMBL/GenBank/DDBJ databases">
        <authorList>
            <consortium name="Lawrence Berkeley National Laboratory"/>
            <person name="Ahrendt S."/>
            <person name="Sahu N."/>
            <person name="Indic B."/>
            <person name="Wong-Bajracharya J."/>
            <person name="Merenyi Z."/>
            <person name="Ke H.-M."/>
            <person name="Monk M."/>
            <person name="Kocsube S."/>
            <person name="Drula E."/>
            <person name="Lipzen A."/>
            <person name="Balint B."/>
            <person name="Henrissat B."/>
            <person name="Andreopoulos B."/>
            <person name="Martin F.M."/>
            <person name="Harder C.B."/>
            <person name="Rigling D."/>
            <person name="Ford K.L."/>
            <person name="Foster G.D."/>
            <person name="Pangilinan J."/>
            <person name="Papanicolaou A."/>
            <person name="Barry K."/>
            <person name="LaButti K."/>
            <person name="Viragh M."/>
            <person name="Koriabine M."/>
            <person name="Yan M."/>
            <person name="Riley R."/>
            <person name="Champramary S."/>
            <person name="Plett K.L."/>
            <person name="Tsai I.J."/>
            <person name="Slot J."/>
            <person name="Sipos G."/>
            <person name="Plett J."/>
            <person name="Nagy L.G."/>
            <person name="Grigoriev I.V."/>
        </authorList>
    </citation>
    <scope>NUCLEOTIDE SEQUENCE</scope>
    <source>
        <strain evidence="2">CCBAS 213</strain>
    </source>
</reference>
<evidence type="ECO:0000313" key="3">
    <source>
        <dbReference type="Proteomes" id="UP001175211"/>
    </source>
</evidence>
<feature type="compositionally biased region" description="Basic and acidic residues" evidence="1">
    <location>
        <begin position="741"/>
        <end position="758"/>
    </location>
</feature>
<dbReference type="InterPro" id="IPR032675">
    <property type="entry name" value="LRR_dom_sf"/>
</dbReference>
<dbReference type="GeneID" id="85356235"/>
<gene>
    <name evidence="2" type="ORF">EV420DRAFT_1531835</name>
</gene>
<feature type="compositionally biased region" description="Polar residues" evidence="1">
    <location>
        <begin position="725"/>
        <end position="736"/>
    </location>
</feature>
<evidence type="ECO:0000313" key="2">
    <source>
        <dbReference type="EMBL" id="KAK0461394.1"/>
    </source>
</evidence>
<sequence>MSPSFDILSEDCLDTLILQILEVVPSVRIAFLSSLGKRIHESTARVLFHTLIIQDDEQALLSSTNASFAAVVANPGRYAKHVKKLIVRDSDTLTRASNVTLPDDEGFASTCTPLSTTCLENLLKSYSNLEALCWEGYLRPPDGLCEILVACNSRLRSFSYDPPTLPISQRKNLVKWDAPSLPLLADLPITTLRLSWLSQTGTRTLTSLLRDLGEHSTLEDLSVELVWLDDPLCEAIAASGRKLRKLRLSTSGTKLTDKGLIAILEGCDALEDLLLDQIQGRLSRALWSKPSSFPMLHRLRITISETGPSHSWTTDHLISLEYLPTAGLSEVSVTRTEALPRMYNDVPMYDPTVDDAISLQPLPAAMQRMLREAKSFTTLRCDFWMCSITDIKAILDGCPKLESVQFCLDAPFSKLLALTSTFANLSNLKQLRVSVNRVHAPGKPPVPLPPHDPPSLPTSTDSPVLKSKAVLPQLLDFDQMQNQTCLAKADLSDPSMPLLRDIKRFVRKCPKLEMLEWYGKFGRGSWAVKRAARCSKISMNVSVEYHPPKISDSVWAMTTREQELETSDMRWIETVRSGQEWTGEKAELLASERQVNNTDAGAFDGADGRSGRNRGTAKKIRASSISTSSSNSDLTPLTPKLSSDGSPVQVFSPLTPPHSDVSFSSDQGLQEGFFVVPEAPALGPVTPGKGRHRSATTSSNQDSRAREGFPINKGGRGRGRGGRRNTSTSGMLSSQGQGFGRGERSSKPARGGKERRAL</sequence>
<dbReference type="EMBL" id="JAUEPS010000011">
    <property type="protein sequence ID" value="KAK0461394.1"/>
    <property type="molecule type" value="Genomic_DNA"/>
</dbReference>
<feature type="region of interest" description="Disordered" evidence="1">
    <location>
        <begin position="593"/>
        <end position="665"/>
    </location>
</feature>
<dbReference type="Gene3D" id="3.80.10.10">
    <property type="entry name" value="Ribonuclease Inhibitor"/>
    <property type="match status" value="1"/>
</dbReference>
<keyword evidence="3" id="KW-1185">Reference proteome</keyword>